<dbReference type="PANTHER" id="PTHR31616">
    <property type="entry name" value="TREHALASE"/>
    <property type="match status" value="1"/>
</dbReference>
<keyword evidence="3" id="KW-0106">Calcium</keyword>
<dbReference type="Pfam" id="PF00723">
    <property type="entry name" value="Glyco_hydro_15"/>
    <property type="match status" value="1"/>
</dbReference>
<dbReference type="CDD" id="cd07430">
    <property type="entry name" value="GH15_N"/>
    <property type="match status" value="1"/>
</dbReference>
<feature type="domain" description="Glucodextranase N-terminal" evidence="6">
    <location>
        <begin position="9"/>
        <end position="272"/>
    </location>
</feature>
<dbReference type="PANTHER" id="PTHR31616:SF0">
    <property type="entry name" value="GLUCAN 1,4-ALPHA-GLUCOSIDASE"/>
    <property type="match status" value="1"/>
</dbReference>
<proteinExistence type="predicted"/>
<dbReference type="InterPro" id="IPR011613">
    <property type="entry name" value="GH15-like"/>
</dbReference>
<dbReference type="Gene3D" id="1.50.10.10">
    <property type="match status" value="1"/>
</dbReference>
<dbReference type="Pfam" id="PF09137">
    <property type="entry name" value="Glucodextran_N"/>
    <property type="match status" value="1"/>
</dbReference>
<organism evidence="7 8">
    <name type="scientific">Hanamia caeni</name>
    <dbReference type="NCBI Taxonomy" id="2294116"/>
    <lineage>
        <taxon>Bacteria</taxon>
        <taxon>Pseudomonadati</taxon>
        <taxon>Bacteroidota</taxon>
        <taxon>Chitinophagia</taxon>
        <taxon>Chitinophagales</taxon>
        <taxon>Chitinophagaceae</taxon>
        <taxon>Hanamia</taxon>
    </lineage>
</organism>
<gene>
    <name evidence="7" type="ORF">EFY79_00215</name>
</gene>
<dbReference type="GO" id="GO:0004553">
    <property type="term" value="F:hydrolase activity, hydrolyzing O-glycosyl compounds"/>
    <property type="evidence" value="ECO:0007669"/>
    <property type="project" value="TreeGrafter"/>
</dbReference>
<dbReference type="SUPFAM" id="SSF74650">
    <property type="entry name" value="Galactose mutarotase-like"/>
    <property type="match status" value="1"/>
</dbReference>
<reference evidence="7 8" key="1">
    <citation type="submission" date="2018-11" db="EMBL/GenBank/DDBJ databases">
        <title>Draft genome sequence of Ferruginibacter sp. BO-59.</title>
        <authorList>
            <person name="Im W.T."/>
        </authorList>
    </citation>
    <scope>NUCLEOTIDE SEQUENCE [LARGE SCALE GENOMIC DNA]</scope>
    <source>
        <strain evidence="7 8">BO-59</strain>
    </source>
</reference>
<comment type="caution">
    <text evidence="7">The sequence shown here is derived from an EMBL/GenBank/DDBJ whole genome shotgun (WGS) entry which is preliminary data.</text>
</comment>
<dbReference type="InterPro" id="IPR008928">
    <property type="entry name" value="6-hairpin_glycosidase_sf"/>
</dbReference>
<feature type="domain" description="GH15-like" evidence="5">
    <location>
        <begin position="302"/>
        <end position="681"/>
    </location>
</feature>
<dbReference type="InterPro" id="IPR012341">
    <property type="entry name" value="6hp_glycosidase-like_sf"/>
</dbReference>
<evidence type="ECO:0000259" key="5">
    <source>
        <dbReference type="Pfam" id="PF00723"/>
    </source>
</evidence>
<accession>A0A3M9NRV3</accession>
<dbReference type="Proteomes" id="UP000267223">
    <property type="component" value="Unassembled WGS sequence"/>
</dbReference>
<protein>
    <submittedName>
        <fullName evidence="7">Glucan 1,4-alpha-glucosidase</fullName>
    </submittedName>
</protein>
<evidence type="ECO:0000259" key="6">
    <source>
        <dbReference type="Pfam" id="PF09137"/>
    </source>
</evidence>
<sequence>MGSNSIIPPGAPGMPGTWTSSSKSGIGKSVNSNSFLAFTIGRGILNEVFYPTEDMACLRSLEFLVSDGNRFFSEEKNDTDHSINWMKEGVPAFHIINTCKQRRYSIEKEIISDPLRNTVLQQIIFNPSSNDTWPECNLYVLLSPHINNNGAGNSGWKGFYHGIPMLFAQRDNTSLALACSSGYLKCSVGYVGVSDGYTDLKQHYKMEWEYQQADKGNIALTAQIDFSKNKKVVLALGFGSTPGDAANQAWSSILDGFDLARERYIYEWQKWQRLLKNLKSDRNTVGRNFRSSAAVLRIHDSKKFPGGIIASLSIPWGNQKGDGDLGGYHLVWPRDLALSSGGFLELKTEDNLLRVLNYLMSTQKSDGSWTQNMWLEGTPYWNGIQMDQIALAILLVDNAFNQNFLNKERIARYWPIVKKAIIYLVKNGPSTEQDRWEEESGITPFTLAAEIAALLAGAALAEANDEKEVAQYCRETADYWNDNIERWLYVTDTAISKEIGVEGYYMRINPSGLPANEVKEQYLNLKNHEGEEGKILLGDLICVDAIALVRFGLRAADDPLVLNTIKVIDAKLKVNTPSGPCWHRYTKDGYGEDQNGNFSSTHGIGRAWPLLTGERGHYEIAAGRIDKAKKLLKAMELFSNNSLLPEQIWDATDIPEKGLFFGKHSGSAMPLTWAHAEYIKLCSSIKKKKICDLPAYTTQRYIKNKVTSLIVVWRFNHQEKIISFKKILRIEVLAEANVRWTDNNWETYTDLNTKDTNIGIFVVDIPCNNLRVSNISFTFFWEQANHWENKNFEIKVV</sequence>
<dbReference type="Gene3D" id="2.70.98.10">
    <property type="match status" value="1"/>
</dbReference>
<dbReference type="GO" id="GO:0005975">
    <property type="term" value="P:carbohydrate metabolic process"/>
    <property type="evidence" value="ECO:0007669"/>
    <property type="project" value="InterPro"/>
</dbReference>
<dbReference type="OrthoDB" id="3902805at2"/>
<evidence type="ECO:0000256" key="3">
    <source>
        <dbReference type="ARBA" id="ARBA00022837"/>
    </source>
</evidence>
<comment type="cofactor">
    <cofactor evidence="1">
        <name>Ca(2+)</name>
        <dbReference type="ChEBI" id="CHEBI:29108"/>
    </cofactor>
</comment>
<evidence type="ECO:0000256" key="4">
    <source>
        <dbReference type="SAM" id="MobiDB-lite"/>
    </source>
</evidence>
<evidence type="ECO:0000313" key="7">
    <source>
        <dbReference type="EMBL" id="RNI39768.1"/>
    </source>
</evidence>
<evidence type="ECO:0000256" key="1">
    <source>
        <dbReference type="ARBA" id="ARBA00001913"/>
    </source>
</evidence>
<dbReference type="GO" id="GO:0030246">
    <property type="term" value="F:carbohydrate binding"/>
    <property type="evidence" value="ECO:0007669"/>
    <property type="project" value="InterPro"/>
</dbReference>
<dbReference type="InterPro" id="IPR014718">
    <property type="entry name" value="GH-type_carb-bd"/>
</dbReference>
<dbReference type="EMBL" id="RJJR01000001">
    <property type="protein sequence ID" value="RNI39768.1"/>
    <property type="molecule type" value="Genomic_DNA"/>
</dbReference>
<dbReference type="InterPro" id="IPR015220">
    <property type="entry name" value="Glucodextranase_N"/>
</dbReference>
<name>A0A3M9NRV3_9BACT</name>
<keyword evidence="8" id="KW-1185">Reference proteome</keyword>
<evidence type="ECO:0000256" key="2">
    <source>
        <dbReference type="ARBA" id="ARBA00011245"/>
    </source>
</evidence>
<dbReference type="InterPro" id="IPR011013">
    <property type="entry name" value="Gal_mutarotase_sf_dom"/>
</dbReference>
<feature type="region of interest" description="Disordered" evidence="4">
    <location>
        <begin position="1"/>
        <end position="23"/>
    </location>
</feature>
<dbReference type="SUPFAM" id="SSF48208">
    <property type="entry name" value="Six-hairpin glycosidases"/>
    <property type="match status" value="1"/>
</dbReference>
<dbReference type="GO" id="GO:0016757">
    <property type="term" value="F:glycosyltransferase activity"/>
    <property type="evidence" value="ECO:0007669"/>
    <property type="project" value="UniProtKB-ARBA"/>
</dbReference>
<dbReference type="RefSeq" id="WP_123118659.1">
    <property type="nucleotide sequence ID" value="NZ_RJJR01000001.1"/>
</dbReference>
<evidence type="ECO:0000313" key="8">
    <source>
        <dbReference type="Proteomes" id="UP000267223"/>
    </source>
</evidence>
<dbReference type="AlphaFoldDB" id="A0A3M9NRV3"/>
<comment type="subunit">
    <text evidence="2">Monomer.</text>
</comment>